<evidence type="ECO:0000256" key="2">
    <source>
        <dbReference type="SAM" id="Phobius"/>
    </source>
</evidence>
<evidence type="ECO:0000256" key="1">
    <source>
        <dbReference type="SAM" id="MobiDB-lite"/>
    </source>
</evidence>
<evidence type="ECO:0000313" key="4">
    <source>
        <dbReference type="Proteomes" id="UP000007014"/>
    </source>
</evidence>
<dbReference type="KEGG" id="cme:CYME_CME191C"/>
<feature type="region of interest" description="Disordered" evidence="1">
    <location>
        <begin position="50"/>
        <end position="73"/>
    </location>
</feature>
<dbReference type="OMA" id="KHTAYKQ"/>
<dbReference type="HOGENOM" id="CLU_641530_0_0_1"/>
<keyword evidence="4" id="KW-1185">Reference proteome</keyword>
<protein>
    <submittedName>
        <fullName evidence="3">Uncharacterized protein</fullName>
    </submittedName>
</protein>
<keyword evidence="2" id="KW-0812">Transmembrane</keyword>
<reference evidence="3 4" key="1">
    <citation type="journal article" date="2004" name="Nature">
        <title>Genome sequence of the ultrasmall unicellular red alga Cyanidioschyzon merolae 10D.</title>
        <authorList>
            <person name="Matsuzaki M."/>
            <person name="Misumi O."/>
            <person name="Shin-i T."/>
            <person name="Maruyama S."/>
            <person name="Takahara M."/>
            <person name="Miyagishima S."/>
            <person name="Mori T."/>
            <person name="Nishida K."/>
            <person name="Yagisawa F."/>
            <person name="Nishida K."/>
            <person name="Yoshida Y."/>
            <person name="Nishimura Y."/>
            <person name="Nakao S."/>
            <person name="Kobayashi T."/>
            <person name="Momoyama Y."/>
            <person name="Higashiyama T."/>
            <person name="Minoda A."/>
            <person name="Sano M."/>
            <person name="Nomoto H."/>
            <person name="Oishi K."/>
            <person name="Hayashi H."/>
            <person name="Ohta F."/>
            <person name="Nishizaka S."/>
            <person name="Haga S."/>
            <person name="Miura S."/>
            <person name="Morishita T."/>
            <person name="Kabeya Y."/>
            <person name="Terasawa K."/>
            <person name="Suzuki Y."/>
            <person name="Ishii Y."/>
            <person name="Asakawa S."/>
            <person name="Takano H."/>
            <person name="Ohta N."/>
            <person name="Kuroiwa H."/>
            <person name="Tanaka K."/>
            <person name="Shimizu N."/>
            <person name="Sugano S."/>
            <person name="Sato N."/>
            <person name="Nozaki H."/>
            <person name="Ogasawara N."/>
            <person name="Kohara Y."/>
            <person name="Kuroiwa T."/>
        </authorList>
    </citation>
    <scope>NUCLEOTIDE SEQUENCE [LARGE SCALE GENOMIC DNA]</scope>
    <source>
        <strain evidence="3 4">10D</strain>
    </source>
</reference>
<feature type="region of interest" description="Disordered" evidence="1">
    <location>
        <begin position="1"/>
        <end position="22"/>
    </location>
</feature>
<organism evidence="3 4">
    <name type="scientific">Cyanidioschyzon merolae (strain NIES-3377 / 10D)</name>
    <name type="common">Unicellular red alga</name>
    <dbReference type="NCBI Taxonomy" id="280699"/>
    <lineage>
        <taxon>Eukaryota</taxon>
        <taxon>Rhodophyta</taxon>
        <taxon>Bangiophyceae</taxon>
        <taxon>Cyanidiales</taxon>
        <taxon>Cyanidiaceae</taxon>
        <taxon>Cyanidioschyzon</taxon>
    </lineage>
</organism>
<feature type="compositionally biased region" description="Basic residues" evidence="1">
    <location>
        <begin position="50"/>
        <end position="61"/>
    </location>
</feature>
<dbReference type="EMBL" id="AP006487">
    <property type="protein sequence ID" value="BAM79394.1"/>
    <property type="molecule type" value="Genomic_DNA"/>
</dbReference>
<reference evidence="3 4" key="2">
    <citation type="journal article" date="2007" name="BMC Biol.">
        <title>A 100%-complete sequence reveals unusually simple genomic features in the hot-spring red alga Cyanidioschyzon merolae.</title>
        <authorList>
            <person name="Nozaki H."/>
            <person name="Takano H."/>
            <person name="Misumi O."/>
            <person name="Terasawa K."/>
            <person name="Matsuzaki M."/>
            <person name="Maruyama S."/>
            <person name="Nishida K."/>
            <person name="Yagisawa F."/>
            <person name="Yoshida Y."/>
            <person name="Fujiwara T."/>
            <person name="Takio S."/>
            <person name="Tamura K."/>
            <person name="Chung S.J."/>
            <person name="Nakamura S."/>
            <person name="Kuroiwa H."/>
            <person name="Tanaka K."/>
            <person name="Sato N."/>
            <person name="Kuroiwa T."/>
        </authorList>
    </citation>
    <scope>NUCLEOTIDE SEQUENCE [LARGE SCALE GENOMIC DNA]</scope>
    <source>
        <strain evidence="3 4">10D</strain>
    </source>
</reference>
<dbReference type="GeneID" id="16992931"/>
<accession>M1V720</accession>
<gene>
    <name evidence="3" type="ORF">CYME_CME191C</name>
</gene>
<dbReference type="Proteomes" id="UP000007014">
    <property type="component" value="Chromosome 5"/>
</dbReference>
<keyword evidence="2" id="KW-0472">Membrane</keyword>
<dbReference type="Gramene" id="CME191CT">
    <property type="protein sequence ID" value="CME191CT"/>
    <property type="gene ID" value="CME191C"/>
</dbReference>
<evidence type="ECO:0000313" key="3">
    <source>
        <dbReference type="EMBL" id="BAM79394.1"/>
    </source>
</evidence>
<dbReference type="RefSeq" id="XP_005535680.1">
    <property type="nucleotide sequence ID" value="XM_005535623.1"/>
</dbReference>
<keyword evidence="2" id="KW-1133">Transmembrane helix</keyword>
<feature type="transmembrane region" description="Helical" evidence="2">
    <location>
        <begin position="201"/>
        <end position="221"/>
    </location>
</feature>
<proteinExistence type="predicted"/>
<dbReference type="AlphaFoldDB" id="M1V720"/>
<dbReference type="OrthoDB" id="10440189at2759"/>
<feature type="compositionally biased region" description="Low complexity" evidence="1">
    <location>
        <begin position="1"/>
        <end position="19"/>
    </location>
</feature>
<sequence>MRASPRGPAASRAGPRPGRCSVVDSGFAAREPKGHAIALVKPASRRKLPISWRSRHQRRHENRQQQCTRPTDTTLAKMSSELDSDRQMTRRQRSCEIRRHAFCGSDSLKNSAAGSLAVLLSGSEVSRSTDAVDCRKQRPVREHFDRSSPAQARFHTILRTITELHWLCRCYRLTRRTRAASLRKLSNKLNRKLDEYPMHRTLLIFAFFVAIFAVASGAQAWTTTPPPVVYQQQCHEETTKQPIKQTYTVYENQEYTVYEQQKYEVKVPITKYKNVTYYEPVKEVRYKQYEVKVPYQVQKFKTETYYVKVPFKVVKYKLVPYTAYKNVSYEVTEYQKEERQKQIPYTVTEYRTEQKQQPYYVTIQEPHQKQVAYTEYITQQRTRQIPVKKVRKVPVQKTRIEYKIIKTNVCVKQPVKKTQQPVKKSSYY</sequence>
<name>M1V720_CYAM1</name>